<proteinExistence type="inferred from homology"/>
<reference evidence="3 4" key="1">
    <citation type="submission" date="2019-06" db="EMBL/GenBank/DDBJ databases">
        <title>Sequencing the genomes of 1000 actinobacteria strains.</title>
        <authorList>
            <person name="Klenk H.-P."/>
        </authorList>
    </citation>
    <scope>NUCLEOTIDE SEQUENCE [LARGE SCALE GENOMIC DNA]</scope>
    <source>
        <strain evidence="3 4">DSM 19560</strain>
    </source>
</reference>
<dbReference type="GO" id="GO:0005524">
    <property type="term" value="F:ATP binding"/>
    <property type="evidence" value="ECO:0007669"/>
    <property type="project" value="InterPro"/>
</dbReference>
<dbReference type="EMBL" id="VIVQ01000001">
    <property type="protein sequence ID" value="TWE13124.1"/>
    <property type="molecule type" value="Genomic_DNA"/>
</dbReference>
<organism evidence="3 4">
    <name type="scientific">Rudaeicoccus suwonensis</name>
    <dbReference type="NCBI Taxonomy" id="657409"/>
    <lineage>
        <taxon>Bacteria</taxon>
        <taxon>Bacillati</taxon>
        <taxon>Actinomycetota</taxon>
        <taxon>Actinomycetes</taxon>
        <taxon>Micrococcales</taxon>
        <taxon>Dermacoccaceae</taxon>
        <taxon>Rudaeicoccus</taxon>
    </lineage>
</organism>
<protein>
    <submittedName>
        <fullName evidence="3">Magnesium chelatase family protein</fullName>
    </submittedName>
</protein>
<dbReference type="InterPro" id="IPR000523">
    <property type="entry name" value="Mg_chelatse_chII-like_cat_dom"/>
</dbReference>
<evidence type="ECO:0000313" key="3">
    <source>
        <dbReference type="EMBL" id="TWE13124.1"/>
    </source>
</evidence>
<dbReference type="RefSeq" id="WP_145227537.1">
    <property type="nucleotide sequence ID" value="NZ_VIVQ01000001.1"/>
</dbReference>
<dbReference type="Pfam" id="PF01078">
    <property type="entry name" value="Mg_chelatase"/>
    <property type="match status" value="1"/>
</dbReference>
<keyword evidence="4" id="KW-1185">Reference proteome</keyword>
<feature type="domain" description="AAA+ ATPase" evidence="2">
    <location>
        <begin position="215"/>
        <end position="398"/>
    </location>
</feature>
<dbReference type="CDD" id="cd00009">
    <property type="entry name" value="AAA"/>
    <property type="match status" value="1"/>
</dbReference>
<evidence type="ECO:0000256" key="1">
    <source>
        <dbReference type="ARBA" id="ARBA00006354"/>
    </source>
</evidence>
<dbReference type="InterPro" id="IPR045006">
    <property type="entry name" value="CHLI-like"/>
</dbReference>
<dbReference type="SUPFAM" id="SSF52540">
    <property type="entry name" value="P-loop containing nucleoside triphosphate hydrolases"/>
    <property type="match status" value="1"/>
</dbReference>
<evidence type="ECO:0000259" key="2">
    <source>
        <dbReference type="SMART" id="SM00382"/>
    </source>
</evidence>
<sequence>MTLGRTLSIAVTGIEGRVVEVEADVTSGLPAFVVSGMPDAACRQAPDRVRAAASNSGLQLPRQRITVNLSPASLPKQGSGFDLAIAVAALASGGVVDPATVGDTVHLGELGLDGSIRALHGVLPAVLAAAQAGHRTVVVPVANATEARLVPDVTVIPMDTLGALVERYRCQRKGKPLPDLPEPVAGHQQPHQAPDLADVVGQEEARYALEVAAAGGHHMAMVGPPGAGKTMVAERLAGLLPRLDRTQALEVTAIHSVLGALGDSALIEHAPFVAPHHGASMPSIVGGGSGRVRPGAASRAHCGVLFLDETPEFRRDVLDALRQPLEAGVINVARADRVVSYPARFQLVLAANPCPCGRNYGTGSGCTCAPQIRRTYLSRMSGPLLDRVDVQLQLLPVTRATLSSPRGESTDEVAARVRKARLRQSTRWKQHGWRMNSQVPGPALRSGTWRLPPAVTRPLDMAMESGSITLRGYDRCLRVAWTIADLDSAAAPTLTHVREALGLRDSRAAA</sequence>
<name>A0A561EBZ0_9MICO</name>
<dbReference type="SMART" id="SM00382">
    <property type="entry name" value="AAA"/>
    <property type="match status" value="1"/>
</dbReference>
<dbReference type="Gene3D" id="3.40.50.300">
    <property type="entry name" value="P-loop containing nucleotide triphosphate hydrolases"/>
    <property type="match status" value="1"/>
</dbReference>
<dbReference type="InterPro" id="IPR014721">
    <property type="entry name" value="Ribsml_uS5_D2-typ_fold_subgr"/>
</dbReference>
<dbReference type="PANTHER" id="PTHR32039">
    <property type="entry name" value="MAGNESIUM-CHELATASE SUBUNIT CHLI"/>
    <property type="match status" value="1"/>
</dbReference>
<evidence type="ECO:0000313" key="4">
    <source>
        <dbReference type="Proteomes" id="UP000318297"/>
    </source>
</evidence>
<dbReference type="Proteomes" id="UP000318297">
    <property type="component" value="Unassembled WGS sequence"/>
</dbReference>
<dbReference type="InterPro" id="IPR027417">
    <property type="entry name" value="P-loop_NTPase"/>
</dbReference>
<dbReference type="Pfam" id="PF13335">
    <property type="entry name" value="Mg_chelatase_C"/>
    <property type="match status" value="1"/>
</dbReference>
<comment type="similarity">
    <text evidence="1">Belongs to the Mg-chelatase subunits D/I family. ComM subfamily.</text>
</comment>
<dbReference type="PANTHER" id="PTHR32039:SF7">
    <property type="entry name" value="COMPETENCE PROTEIN COMM"/>
    <property type="match status" value="1"/>
</dbReference>
<dbReference type="Pfam" id="PF13541">
    <property type="entry name" value="ChlI"/>
    <property type="match status" value="1"/>
</dbReference>
<dbReference type="InterPro" id="IPR020568">
    <property type="entry name" value="Ribosomal_Su5_D2-typ_SF"/>
</dbReference>
<dbReference type="NCBIfam" id="TIGR00368">
    <property type="entry name" value="YifB family Mg chelatase-like AAA ATPase"/>
    <property type="match status" value="1"/>
</dbReference>
<dbReference type="AlphaFoldDB" id="A0A561EBZ0"/>
<dbReference type="InterPro" id="IPR025158">
    <property type="entry name" value="Mg_chelat-rel_C"/>
</dbReference>
<accession>A0A561EBZ0</accession>
<dbReference type="InterPro" id="IPR004482">
    <property type="entry name" value="Mg_chelat-rel"/>
</dbReference>
<dbReference type="OrthoDB" id="9813147at2"/>
<comment type="caution">
    <text evidence="3">The sequence shown here is derived from an EMBL/GenBank/DDBJ whole genome shotgun (WGS) entry which is preliminary data.</text>
</comment>
<dbReference type="SUPFAM" id="SSF54211">
    <property type="entry name" value="Ribosomal protein S5 domain 2-like"/>
    <property type="match status" value="1"/>
</dbReference>
<dbReference type="InterPro" id="IPR003593">
    <property type="entry name" value="AAA+_ATPase"/>
</dbReference>
<dbReference type="Gene3D" id="3.30.230.10">
    <property type="match status" value="1"/>
</dbReference>
<gene>
    <name evidence="3" type="ORF">BKA23_1953</name>
</gene>